<dbReference type="AlphaFoldDB" id="A0A0F9PKQ4"/>
<gene>
    <name evidence="1" type="ORF">LCGC14_1204400</name>
</gene>
<proteinExistence type="predicted"/>
<dbReference type="EMBL" id="LAZR01006218">
    <property type="protein sequence ID" value="KKM93827.1"/>
    <property type="molecule type" value="Genomic_DNA"/>
</dbReference>
<name>A0A0F9PKQ4_9ZZZZ</name>
<evidence type="ECO:0000313" key="1">
    <source>
        <dbReference type="EMBL" id="KKM93827.1"/>
    </source>
</evidence>
<accession>A0A0F9PKQ4</accession>
<organism evidence="1">
    <name type="scientific">marine sediment metagenome</name>
    <dbReference type="NCBI Taxonomy" id="412755"/>
    <lineage>
        <taxon>unclassified sequences</taxon>
        <taxon>metagenomes</taxon>
        <taxon>ecological metagenomes</taxon>
    </lineage>
</organism>
<sequence length="79" mass="9204">MVNLYTSKETVAQLEWLIKDLNKKGHSVSMSGLVAKLINNYYKQRYNRVVESDGKITDSMIAEVKKRMIIKNQEKELIE</sequence>
<reference evidence="1" key="1">
    <citation type="journal article" date="2015" name="Nature">
        <title>Complex archaea that bridge the gap between prokaryotes and eukaryotes.</title>
        <authorList>
            <person name="Spang A."/>
            <person name="Saw J.H."/>
            <person name="Jorgensen S.L."/>
            <person name="Zaremba-Niedzwiedzka K."/>
            <person name="Martijn J."/>
            <person name="Lind A.E."/>
            <person name="van Eijk R."/>
            <person name="Schleper C."/>
            <person name="Guy L."/>
            <person name="Ettema T.J."/>
        </authorList>
    </citation>
    <scope>NUCLEOTIDE SEQUENCE</scope>
</reference>
<protein>
    <submittedName>
        <fullName evidence="1">Uncharacterized protein</fullName>
    </submittedName>
</protein>
<comment type="caution">
    <text evidence="1">The sequence shown here is derived from an EMBL/GenBank/DDBJ whole genome shotgun (WGS) entry which is preliminary data.</text>
</comment>